<reference evidence="2 3" key="1">
    <citation type="submission" date="2017-03" db="EMBL/GenBank/DDBJ databases">
        <title>Draft genome sequence of Streptomyces scabrisporus NF3, endophyte isolated from Amphipterygium adstringens.</title>
        <authorList>
            <person name="Vazquez M."/>
            <person name="Ceapa C.D."/>
            <person name="Rodriguez Luna D."/>
            <person name="Sanchez Esquivel S."/>
        </authorList>
    </citation>
    <scope>NUCLEOTIDE SEQUENCE [LARGE SCALE GENOMIC DNA]</scope>
    <source>
        <strain evidence="2 3">NF3</strain>
    </source>
</reference>
<name>A0A1T3NIH4_9ACTN</name>
<keyword evidence="3" id="KW-1185">Reference proteome</keyword>
<protein>
    <submittedName>
        <fullName evidence="2">Uncharacterized protein</fullName>
    </submittedName>
</protein>
<dbReference type="STRING" id="159449.B4N89_44850"/>
<dbReference type="Proteomes" id="UP000190037">
    <property type="component" value="Unassembled WGS sequence"/>
</dbReference>
<dbReference type="EMBL" id="MWQN01000005">
    <property type="protein sequence ID" value="OPC76624.1"/>
    <property type="molecule type" value="Genomic_DNA"/>
</dbReference>
<feature type="compositionally biased region" description="Low complexity" evidence="1">
    <location>
        <begin position="1"/>
        <end position="14"/>
    </location>
</feature>
<evidence type="ECO:0000313" key="3">
    <source>
        <dbReference type="Proteomes" id="UP000190037"/>
    </source>
</evidence>
<organism evidence="2 3">
    <name type="scientific">Embleya scabrispora</name>
    <dbReference type="NCBI Taxonomy" id="159449"/>
    <lineage>
        <taxon>Bacteria</taxon>
        <taxon>Bacillati</taxon>
        <taxon>Actinomycetota</taxon>
        <taxon>Actinomycetes</taxon>
        <taxon>Kitasatosporales</taxon>
        <taxon>Streptomycetaceae</taxon>
        <taxon>Embleya</taxon>
    </lineage>
</organism>
<feature type="region of interest" description="Disordered" evidence="1">
    <location>
        <begin position="1"/>
        <end position="50"/>
    </location>
</feature>
<dbReference type="AlphaFoldDB" id="A0A1T3NIH4"/>
<proteinExistence type="predicted"/>
<evidence type="ECO:0000313" key="2">
    <source>
        <dbReference type="EMBL" id="OPC76624.1"/>
    </source>
</evidence>
<evidence type="ECO:0000256" key="1">
    <source>
        <dbReference type="SAM" id="MobiDB-lite"/>
    </source>
</evidence>
<comment type="caution">
    <text evidence="2">The sequence shown here is derived from an EMBL/GenBank/DDBJ whole genome shotgun (WGS) entry which is preliminary data.</text>
</comment>
<accession>A0A1T3NIH4</accession>
<gene>
    <name evidence="2" type="ORF">B4N89_44850</name>
</gene>
<sequence length="81" mass="8432">MPGPAIAPIVAPVMADRRPRRQAASEGPFPRPVAPVRSAPVGDAGTERVVPRARFDVRSVVCVSSAPRRARTSSQACASVG</sequence>